<dbReference type="InterPro" id="IPR020846">
    <property type="entry name" value="MFS_dom"/>
</dbReference>
<keyword evidence="3" id="KW-1003">Cell membrane</keyword>
<feature type="transmembrane region" description="Helical" evidence="7">
    <location>
        <begin position="7"/>
        <end position="33"/>
    </location>
</feature>
<evidence type="ECO:0000256" key="5">
    <source>
        <dbReference type="ARBA" id="ARBA00022989"/>
    </source>
</evidence>
<evidence type="ECO:0000313" key="9">
    <source>
        <dbReference type="EMBL" id="SDC04929.1"/>
    </source>
</evidence>
<feature type="transmembrane region" description="Helical" evidence="7">
    <location>
        <begin position="78"/>
        <end position="97"/>
    </location>
</feature>
<dbReference type="PANTHER" id="PTHR43414">
    <property type="entry name" value="MULTIDRUG RESISTANCE PROTEIN MDTG"/>
    <property type="match status" value="1"/>
</dbReference>
<dbReference type="Proteomes" id="UP000198943">
    <property type="component" value="Unassembled WGS sequence"/>
</dbReference>
<feature type="domain" description="Major facilitator superfamily (MFS) profile" evidence="8">
    <location>
        <begin position="7"/>
        <end position="394"/>
    </location>
</feature>
<feature type="transmembrane region" description="Helical" evidence="7">
    <location>
        <begin position="103"/>
        <end position="122"/>
    </location>
</feature>
<keyword evidence="5 7" id="KW-1133">Transmembrane helix</keyword>
<evidence type="ECO:0000259" key="8">
    <source>
        <dbReference type="PROSITE" id="PS50850"/>
    </source>
</evidence>
<dbReference type="Gene3D" id="1.20.1250.20">
    <property type="entry name" value="MFS general substrate transporter like domains"/>
    <property type="match status" value="2"/>
</dbReference>
<evidence type="ECO:0000256" key="2">
    <source>
        <dbReference type="ARBA" id="ARBA00022448"/>
    </source>
</evidence>
<dbReference type="AlphaFoldDB" id="A0A1G6IEI6"/>
<keyword evidence="10" id="KW-1185">Reference proteome</keyword>
<evidence type="ECO:0000313" key="10">
    <source>
        <dbReference type="Proteomes" id="UP000198943"/>
    </source>
</evidence>
<feature type="transmembrane region" description="Helical" evidence="7">
    <location>
        <begin position="166"/>
        <end position="185"/>
    </location>
</feature>
<feature type="transmembrane region" description="Helical" evidence="7">
    <location>
        <begin position="45"/>
        <end position="66"/>
    </location>
</feature>
<accession>A0A1G6IEI6</accession>
<dbReference type="InterPro" id="IPR036259">
    <property type="entry name" value="MFS_trans_sf"/>
</dbReference>
<feature type="transmembrane region" description="Helical" evidence="7">
    <location>
        <begin position="282"/>
        <end position="302"/>
    </location>
</feature>
<dbReference type="Pfam" id="PF07690">
    <property type="entry name" value="MFS_1"/>
    <property type="match status" value="1"/>
</dbReference>
<keyword evidence="6 7" id="KW-0472">Membrane</keyword>
<feature type="transmembrane region" description="Helical" evidence="7">
    <location>
        <begin position="213"/>
        <end position="238"/>
    </location>
</feature>
<evidence type="ECO:0000256" key="6">
    <source>
        <dbReference type="ARBA" id="ARBA00023136"/>
    </source>
</evidence>
<dbReference type="PANTHER" id="PTHR43414:SF6">
    <property type="entry name" value="MULTIDRUG RESISTANCE PROTEIN MDTG"/>
    <property type="match status" value="1"/>
</dbReference>
<feature type="transmembrane region" description="Helical" evidence="7">
    <location>
        <begin position="250"/>
        <end position="270"/>
    </location>
</feature>
<feature type="transmembrane region" description="Helical" evidence="7">
    <location>
        <begin position="134"/>
        <end position="154"/>
    </location>
</feature>
<organism evidence="9 10">
    <name type="scientific">Succiniclasticum ruminis</name>
    <dbReference type="NCBI Taxonomy" id="40841"/>
    <lineage>
        <taxon>Bacteria</taxon>
        <taxon>Bacillati</taxon>
        <taxon>Bacillota</taxon>
        <taxon>Negativicutes</taxon>
        <taxon>Acidaminococcales</taxon>
        <taxon>Acidaminococcaceae</taxon>
        <taxon>Succiniclasticum</taxon>
    </lineage>
</organism>
<protein>
    <submittedName>
        <fullName evidence="9">Predicted arabinose efflux permease, MFS family</fullName>
    </submittedName>
</protein>
<feature type="transmembrane region" description="Helical" evidence="7">
    <location>
        <begin position="368"/>
        <end position="390"/>
    </location>
</feature>
<evidence type="ECO:0000256" key="4">
    <source>
        <dbReference type="ARBA" id="ARBA00022692"/>
    </source>
</evidence>
<evidence type="ECO:0000256" key="7">
    <source>
        <dbReference type="SAM" id="Phobius"/>
    </source>
</evidence>
<proteinExistence type="predicted"/>
<sequence>MEQWKRNVYICTLAAFITSVGMSQLAPMLPLYIQSLGVTDQGEVARWAGIIFAMNFVTLAVFSPIWGRLSDRYGRKIMCLRAVIWLAVINFGMGMAQHVYHLVILRLLQGALSGFLATAIPLVSSESPTHRAGWALGVFYTGQISGTLIGPLLGGWLAETVGYRNTYFVVAGFCLLSSLAIMGIHETRRAADNTMVKVSNRDAFRSVSRPSMLYGIFVTTFSLQFSLMCIEPILTVYIKGMAPESEHVALISGAVFSSAGFASALFSSRLGALSDRIGTQKVLFCSLLTACVVAIPQAFVTAPWQLGMLRFIHGIAVAGLMPSVNHLIKEAAPQEFLGRMYGINQSFQFIGMSSGAIFGGFIAEHFGIPSLFFIAAAMLLASAGLCYKVIGGRS</sequence>
<dbReference type="RefSeq" id="WP_093729220.1">
    <property type="nucleotide sequence ID" value="NZ_FMYW01000002.1"/>
</dbReference>
<feature type="transmembrane region" description="Helical" evidence="7">
    <location>
        <begin position="308"/>
        <end position="328"/>
    </location>
</feature>
<dbReference type="SUPFAM" id="SSF103473">
    <property type="entry name" value="MFS general substrate transporter"/>
    <property type="match status" value="1"/>
</dbReference>
<dbReference type="InterPro" id="IPR011701">
    <property type="entry name" value="MFS"/>
</dbReference>
<dbReference type="GO" id="GO:0022857">
    <property type="term" value="F:transmembrane transporter activity"/>
    <property type="evidence" value="ECO:0007669"/>
    <property type="project" value="InterPro"/>
</dbReference>
<reference evidence="10" key="1">
    <citation type="submission" date="2016-10" db="EMBL/GenBank/DDBJ databases">
        <authorList>
            <person name="Varghese N."/>
            <person name="Submissions S."/>
        </authorList>
    </citation>
    <scope>NUCLEOTIDE SEQUENCE [LARGE SCALE GENOMIC DNA]</scope>
    <source>
        <strain evidence="10">DSM 11005</strain>
    </source>
</reference>
<dbReference type="EMBL" id="FMYW01000002">
    <property type="protein sequence ID" value="SDC04929.1"/>
    <property type="molecule type" value="Genomic_DNA"/>
</dbReference>
<comment type="subcellular location">
    <subcellularLocation>
        <location evidence="1">Cell membrane</location>
        <topology evidence="1">Multi-pass membrane protein</topology>
    </subcellularLocation>
</comment>
<dbReference type="GO" id="GO:0005886">
    <property type="term" value="C:plasma membrane"/>
    <property type="evidence" value="ECO:0007669"/>
    <property type="project" value="UniProtKB-SubCell"/>
</dbReference>
<dbReference type="OrthoDB" id="65739at2"/>
<gene>
    <name evidence="9" type="ORF">SAMN04487864_10235</name>
</gene>
<keyword evidence="2" id="KW-0813">Transport</keyword>
<name>A0A1G6IEI6_9FIRM</name>
<keyword evidence="4 7" id="KW-0812">Transmembrane</keyword>
<evidence type="ECO:0000256" key="1">
    <source>
        <dbReference type="ARBA" id="ARBA00004651"/>
    </source>
</evidence>
<evidence type="ECO:0000256" key="3">
    <source>
        <dbReference type="ARBA" id="ARBA00022475"/>
    </source>
</evidence>
<dbReference type="PROSITE" id="PS50850">
    <property type="entry name" value="MFS"/>
    <property type="match status" value="1"/>
</dbReference>
<feature type="transmembrane region" description="Helical" evidence="7">
    <location>
        <begin position="340"/>
        <end position="362"/>
    </location>
</feature>